<protein>
    <submittedName>
        <fullName evidence="2">Uncharacterized protein</fullName>
    </submittedName>
</protein>
<accession>A0ABR1ECX4</accession>
<reference evidence="2 3" key="1">
    <citation type="submission" date="2023-08" db="EMBL/GenBank/DDBJ databases">
        <title>A Necator americanus chromosomal reference genome.</title>
        <authorList>
            <person name="Ilik V."/>
            <person name="Petrzelkova K.J."/>
            <person name="Pardy F."/>
            <person name="Fuh T."/>
            <person name="Niatou-Singa F.S."/>
            <person name="Gouil Q."/>
            <person name="Baker L."/>
            <person name="Ritchie M.E."/>
            <person name="Jex A.R."/>
            <person name="Gazzola D."/>
            <person name="Li H."/>
            <person name="Toshio Fujiwara R."/>
            <person name="Zhan B."/>
            <person name="Aroian R.V."/>
            <person name="Pafco B."/>
            <person name="Schwarz E.M."/>
        </authorList>
    </citation>
    <scope>NUCLEOTIDE SEQUENCE [LARGE SCALE GENOMIC DNA]</scope>
    <source>
        <strain evidence="2 3">Aroian</strain>
        <tissue evidence="2">Whole animal</tissue>
    </source>
</reference>
<evidence type="ECO:0000313" key="2">
    <source>
        <dbReference type="EMBL" id="KAK6760506.1"/>
    </source>
</evidence>
<feature type="region of interest" description="Disordered" evidence="1">
    <location>
        <begin position="1"/>
        <end position="21"/>
    </location>
</feature>
<organism evidence="2 3">
    <name type="scientific">Necator americanus</name>
    <name type="common">Human hookworm</name>
    <dbReference type="NCBI Taxonomy" id="51031"/>
    <lineage>
        <taxon>Eukaryota</taxon>
        <taxon>Metazoa</taxon>
        <taxon>Ecdysozoa</taxon>
        <taxon>Nematoda</taxon>
        <taxon>Chromadorea</taxon>
        <taxon>Rhabditida</taxon>
        <taxon>Rhabditina</taxon>
        <taxon>Rhabditomorpha</taxon>
        <taxon>Strongyloidea</taxon>
        <taxon>Ancylostomatidae</taxon>
        <taxon>Bunostominae</taxon>
        <taxon>Necator</taxon>
    </lineage>
</organism>
<dbReference type="EMBL" id="JAVFWL010000006">
    <property type="protein sequence ID" value="KAK6760506.1"/>
    <property type="molecule type" value="Genomic_DNA"/>
</dbReference>
<name>A0ABR1ECX4_NECAM</name>
<evidence type="ECO:0000256" key="1">
    <source>
        <dbReference type="SAM" id="MobiDB-lite"/>
    </source>
</evidence>
<proteinExistence type="predicted"/>
<evidence type="ECO:0000313" key="3">
    <source>
        <dbReference type="Proteomes" id="UP001303046"/>
    </source>
</evidence>
<keyword evidence="3" id="KW-1185">Reference proteome</keyword>
<gene>
    <name evidence="2" type="primary">Necator_chrX.g21988</name>
    <name evidence="2" type="ORF">RB195_021827</name>
</gene>
<dbReference type="Proteomes" id="UP001303046">
    <property type="component" value="Unassembled WGS sequence"/>
</dbReference>
<comment type="caution">
    <text evidence="2">The sequence shown here is derived from an EMBL/GenBank/DDBJ whole genome shotgun (WGS) entry which is preliminary data.</text>
</comment>
<sequence>MFSNQESASHSPPPLSATLGSDTFHLRDDEIQAIQGNTDGRHPTPAVQAASGTGETVIGPLIAAGMAAPEHLAVVTIATETDVFFAFTTCFSHACSIYIRNVNQFMPHVLCPRSTNPIFDAKGEGIWSGVE</sequence>
<feature type="compositionally biased region" description="Polar residues" evidence="1">
    <location>
        <begin position="1"/>
        <end position="10"/>
    </location>
</feature>